<reference evidence="6" key="1">
    <citation type="submission" date="2021-11" db="EMBL/GenBank/DDBJ databases">
        <authorList>
            <person name="Rodrigo-Torres L."/>
            <person name="Arahal R. D."/>
            <person name="Lucena T."/>
        </authorList>
    </citation>
    <scope>NUCLEOTIDE SEQUENCE</scope>
    <source>
        <strain evidence="6">CECT 7928</strain>
    </source>
</reference>
<name>A0ABM8ZYE1_9VIBR</name>
<dbReference type="EMBL" id="CAKLDM010000001">
    <property type="protein sequence ID" value="CAH0535881.1"/>
    <property type="molecule type" value="Genomic_DNA"/>
</dbReference>
<dbReference type="SUPFAM" id="SSF53850">
    <property type="entry name" value="Periplasmic binding protein-like II"/>
    <property type="match status" value="1"/>
</dbReference>
<keyword evidence="2" id="KW-0805">Transcription regulation</keyword>
<evidence type="ECO:0000256" key="1">
    <source>
        <dbReference type="ARBA" id="ARBA00009437"/>
    </source>
</evidence>
<dbReference type="Gene3D" id="3.40.190.290">
    <property type="match status" value="1"/>
</dbReference>
<dbReference type="CDD" id="cd08422">
    <property type="entry name" value="PBP2_CrgA_like"/>
    <property type="match status" value="1"/>
</dbReference>
<dbReference type="PANTHER" id="PTHR30537:SF5">
    <property type="entry name" value="HTH-TYPE TRANSCRIPTIONAL ACTIVATOR TTDR-RELATED"/>
    <property type="match status" value="1"/>
</dbReference>
<protein>
    <submittedName>
        <fullName evidence="6">HTH-type transcriptional regulator PgrR</fullName>
    </submittedName>
</protein>
<dbReference type="InterPro" id="IPR000847">
    <property type="entry name" value="LysR_HTH_N"/>
</dbReference>
<evidence type="ECO:0000313" key="6">
    <source>
        <dbReference type="EMBL" id="CAH0535881.1"/>
    </source>
</evidence>
<dbReference type="RefSeq" id="WP_237359452.1">
    <property type="nucleotide sequence ID" value="NZ_CAKLDM010000001.1"/>
</dbReference>
<comment type="similarity">
    <text evidence="1">Belongs to the LysR transcriptional regulatory family.</text>
</comment>
<feature type="domain" description="HTH lysR-type" evidence="5">
    <location>
        <begin position="1"/>
        <end position="57"/>
    </location>
</feature>
<dbReference type="SUPFAM" id="SSF46785">
    <property type="entry name" value="Winged helix' DNA-binding domain"/>
    <property type="match status" value="1"/>
</dbReference>
<dbReference type="PANTHER" id="PTHR30537">
    <property type="entry name" value="HTH-TYPE TRANSCRIPTIONAL REGULATOR"/>
    <property type="match status" value="1"/>
</dbReference>
<dbReference type="Pfam" id="PF00126">
    <property type="entry name" value="HTH_1"/>
    <property type="match status" value="1"/>
</dbReference>
<keyword evidence="3" id="KW-0238">DNA-binding</keyword>
<dbReference type="Gene3D" id="1.10.10.10">
    <property type="entry name" value="Winged helix-like DNA-binding domain superfamily/Winged helix DNA-binding domain"/>
    <property type="match status" value="1"/>
</dbReference>
<dbReference type="Pfam" id="PF03466">
    <property type="entry name" value="LysR_substrate"/>
    <property type="match status" value="1"/>
</dbReference>
<evidence type="ECO:0000259" key="5">
    <source>
        <dbReference type="PROSITE" id="PS50931"/>
    </source>
</evidence>
<dbReference type="InterPro" id="IPR005119">
    <property type="entry name" value="LysR_subst-bd"/>
</dbReference>
<evidence type="ECO:0000313" key="7">
    <source>
        <dbReference type="Proteomes" id="UP000838748"/>
    </source>
</evidence>
<accession>A0ABM8ZYE1</accession>
<dbReference type="PROSITE" id="PS50931">
    <property type="entry name" value="HTH_LYSR"/>
    <property type="match status" value="1"/>
</dbReference>
<sequence length="302" mass="34218">MLDKAAFFIEVVRTGSISEGARIYGISTSAGSRWIKELEEELGVSLLMRSTRTISPTDVGKELYEQYSPIYQGANDVFTGIQNLGHEISGLIKIAATPLFAQKFLSQIVGEYLAMHPKVSFKIIETALPVDHLHEVDFSIKAHATYKGHLDKDSLLIKRVLLRYPLVACCSPDYIQKYEEPMTPEELKYHNCLYTSTLVGGNRWQFEKGGEFTTVEIAQTIEIENSMFVKNVAMQGGGVAYLPKQLVKGELREGSLVSILNDYVKSEFELSLYYQKRTQMPARCTDFKDYLIKRTKQLKDEM</sequence>
<dbReference type="InterPro" id="IPR036388">
    <property type="entry name" value="WH-like_DNA-bd_sf"/>
</dbReference>
<organism evidence="6 7">
    <name type="scientific">Vibrio marisflavi CECT 7928</name>
    <dbReference type="NCBI Taxonomy" id="634439"/>
    <lineage>
        <taxon>Bacteria</taxon>
        <taxon>Pseudomonadati</taxon>
        <taxon>Pseudomonadota</taxon>
        <taxon>Gammaproteobacteria</taxon>
        <taxon>Vibrionales</taxon>
        <taxon>Vibrionaceae</taxon>
        <taxon>Vibrio</taxon>
    </lineage>
</organism>
<proteinExistence type="inferred from homology"/>
<dbReference type="InterPro" id="IPR058163">
    <property type="entry name" value="LysR-type_TF_proteobact-type"/>
</dbReference>
<evidence type="ECO:0000256" key="3">
    <source>
        <dbReference type="ARBA" id="ARBA00023125"/>
    </source>
</evidence>
<evidence type="ECO:0000256" key="2">
    <source>
        <dbReference type="ARBA" id="ARBA00023015"/>
    </source>
</evidence>
<comment type="caution">
    <text evidence="6">The sequence shown here is derived from an EMBL/GenBank/DDBJ whole genome shotgun (WGS) entry which is preliminary data.</text>
</comment>
<keyword evidence="7" id="KW-1185">Reference proteome</keyword>
<evidence type="ECO:0000256" key="4">
    <source>
        <dbReference type="ARBA" id="ARBA00023163"/>
    </source>
</evidence>
<gene>
    <name evidence="6" type="primary">pgrR_1</name>
    <name evidence="6" type="ORF">VMF7928_00032</name>
</gene>
<keyword evidence="4" id="KW-0804">Transcription</keyword>
<dbReference type="Proteomes" id="UP000838748">
    <property type="component" value="Unassembled WGS sequence"/>
</dbReference>
<dbReference type="InterPro" id="IPR036390">
    <property type="entry name" value="WH_DNA-bd_sf"/>
</dbReference>